<reference evidence="8 9" key="1">
    <citation type="submission" date="2018-05" db="EMBL/GenBank/DDBJ databases">
        <title>Genomic Encyclopedia of Type Strains, Phase IV (KMG-IV): sequencing the most valuable type-strain genomes for metagenomic binning, comparative biology and taxonomic classification.</title>
        <authorList>
            <person name="Goeker M."/>
        </authorList>
    </citation>
    <scope>NUCLEOTIDE SEQUENCE [LARGE SCALE GENOMIC DNA]</scope>
    <source>
        <strain evidence="8 9">DSM 566</strain>
    </source>
</reference>
<dbReference type="PANTHER" id="PTHR48111">
    <property type="entry name" value="REGULATOR OF RPOS"/>
    <property type="match status" value="1"/>
</dbReference>
<dbReference type="EMBL" id="QJJS01000016">
    <property type="protein sequence ID" value="PXW94002.1"/>
    <property type="molecule type" value="Genomic_DNA"/>
</dbReference>
<keyword evidence="9" id="KW-1185">Reference proteome</keyword>
<dbReference type="InterPro" id="IPR036388">
    <property type="entry name" value="WH-like_DNA-bd_sf"/>
</dbReference>
<keyword evidence="3" id="KW-0804">Transcription</keyword>
<dbReference type="InterPro" id="IPR011006">
    <property type="entry name" value="CheY-like_superfamily"/>
</dbReference>
<dbReference type="InterPro" id="IPR001789">
    <property type="entry name" value="Sig_transdc_resp-reg_receiver"/>
</dbReference>
<dbReference type="SMART" id="SM00862">
    <property type="entry name" value="Trans_reg_C"/>
    <property type="match status" value="1"/>
</dbReference>
<dbReference type="Gene3D" id="3.40.50.2300">
    <property type="match status" value="1"/>
</dbReference>
<dbReference type="GO" id="GO:0032993">
    <property type="term" value="C:protein-DNA complex"/>
    <property type="evidence" value="ECO:0007669"/>
    <property type="project" value="TreeGrafter"/>
</dbReference>
<dbReference type="RefSeq" id="WP_110401761.1">
    <property type="nucleotide sequence ID" value="NZ_QJJS01000016.1"/>
</dbReference>
<evidence type="ECO:0000256" key="2">
    <source>
        <dbReference type="ARBA" id="ARBA00023125"/>
    </source>
</evidence>
<evidence type="ECO:0000313" key="8">
    <source>
        <dbReference type="EMBL" id="PXW94002.1"/>
    </source>
</evidence>
<feature type="domain" description="Response regulatory" evidence="6">
    <location>
        <begin position="3"/>
        <end position="117"/>
    </location>
</feature>
<protein>
    <submittedName>
        <fullName evidence="8">DNA-binding response OmpR family regulator</fullName>
    </submittedName>
</protein>
<proteinExistence type="predicted"/>
<dbReference type="Pfam" id="PF00486">
    <property type="entry name" value="Trans_reg_C"/>
    <property type="match status" value="1"/>
</dbReference>
<comment type="caution">
    <text evidence="8">The sequence shown here is derived from an EMBL/GenBank/DDBJ whole genome shotgun (WGS) entry which is preliminary data.</text>
</comment>
<dbReference type="InterPro" id="IPR039420">
    <property type="entry name" value="WalR-like"/>
</dbReference>
<dbReference type="InterPro" id="IPR016032">
    <property type="entry name" value="Sig_transdc_resp-reg_C-effctor"/>
</dbReference>
<feature type="domain" description="OmpR/PhoB-type" evidence="7">
    <location>
        <begin position="125"/>
        <end position="225"/>
    </location>
</feature>
<feature type="DNA-binding region" description="OmpR/PhoB-type" evidence="5">
    <location>
        <begin position="125"/>
        <end position="225"/>
    </location>
</feature>
<dbReference type="GO" id="GO:0005829">
    <property type="term" value="C:cytosol"/>
    <property type="evidence" value="ECO:0007669"/>
    <property type="project" value="TreeGrafter"/>
</dbReference>
<dbReference type="InterPro" id="IPR001867">
    <property type="entry name" value="OmpR/PhoB-type_DNA-bd"/>
</dbReference>
<dbReference type="PROSITE" id="PS51755">
    <property type="entry name" value="OMPR_PHOB"/>
    <property type="match status" value="1"/>
</dbReference>
<dbReference type="Gene3D" id="1.10.10.10">
    <property type="entry name" value="Winged helix-like DNA-binding domain superfamily/Winged helix DNA-binding domain"/>
    <property type="match status" value="1"/>
</dbReference>
<evidence type="ECO:0000256" key="1">
    <source>
        <dbReference type="ARBA" id="ARBA00023015"/>
    </source>
</evidence>
<dbReference type="AlphaFoldDB" id="A0A318GYW6"/>
<accession>A0A318GYW6</accession>
<dbReference type="GO" id="GO:0000976">
    <property type="term" value="F:transcription cis-regulatory region binding"/>
    <property type="evidence" value="ECO:0007669"/>
    <property type="project" value="TreeGrafter"/>
</dbReference>
<keyword evidence="2 5" id="KW-0238">DNA-binding</keyword>
<feature type="modified residue" description="4-aspartylphosphate" evidence="4">
    <location>
        <position position="52"/>
    </location>
</feature>
<name>A0A318GYW6_9BURK</name>
<dbReference type="SMART" id="SM00448">
    <property type="entry name" value="REC"/>
    <property type="match status" value="1"/>
</dbReference>
<gene>
    <name evidence="8" type="ORF">C7444_11635</name>
</gene>
<dbReference type="Proteomes" id="UP000247811">
    <property type="component" value="Unassembled WGS sequence"/>
</dbReference>
<dbReference type="OrthoDB" id="8583421at2"/>
<evidence type="ECO:0000259" key="7">
    <source>
        <dbReference type="PROSITE" id="PS51755"/>
    </source>
</evidence>
<evidence type="ECO:0000256" key="4">
    <source>
        <dbReference type="PROSITE-ProRule" id="PRU00169"/>
    </source>
</evidence>
<sequence>MVKIALVEDNPDLRDEVEFHLSRLGHAVVGLPDGAALDAHLAGDEPEVLILDIGLPGEDGLSIAGRIRQSHPQMGIAMLTARGQIEDRLQGLKTGADIYLVKPVDMRELAAIVDSLHRRIHRPAPPARPTLSWALDRQTLELSSPTRRSVMVTPTEFKLLEALSHGTAEPVKRSALAAAIGHPEPDYDYRRLETSMSRLRKKIETYCEDDTVLRSARNIGYLFAAPLEVI</sequence>
<dbReference type="Pfam" id="PF00072">
    <property type="entry name" value="Response_reg"/>
    <property type="match status" value="1"/>
</dbReference>
<evidence type="ECO:0000256" key="3">
    <source>
        <dbReference type="ARBA" id="ARBA00023163"/>
    </source>
</evidence>
<dbReference type="PROSITE" id="PS50110">
    <property type="entry name" value="RESPONSE_REGULATORY"/>
    <property type="match status" value="1"/>
</dbReference>
<keyword evidence="4" id="KW-0597">Phosphoprotein</keyword>
<dbReference type="GO" id="GO:0006355">
    <property type="term" value="P:regulation of DNA-templated transcription"/>
    <property type="evidence" value="ECO:0007669"/>
    <property type="project" value="InterPro"/>
</dbReference>
<dbReference type="PANTHER" id="PTHR48111:SF67">
    <property type="entry name" value="TRANSCRIPTIONAL REGULATORY PROTEIN TCTD"/>
    <property type="match status" value="1"/>
</dbReference>
<organism evidence="8 9">
    <name type="scientific">Sphaerotilus hippei</name>
    <dbReference type="NCBI Taxonomy" id="744406"/>
    <lineage>
        <taxon>Bacteria</taxon>
        <taxon>Pseudomonadati</taxon>
        <taxon>Pseudomonadota</taxon>
        <taxon>Betaproteobacteria</taxon>
        <taxon>Burkholderiales</taxon>
        <taxon>Sphaerotilaceae</taxon>
        <taxon>Sphaerotilus</taxon>
    </lineage>
</organism>
<dbReference type="SUPFAM" id="SSF46894">
    <property type="entry name" value="C-terminal effector domain of the bipartite response regulators"/>
    <property type="match status" value="1"/>
</dbReference>
<dbReference type="SUPFAM" id="SSF52172">
    <property type="entry name" value="CheY-like"/>
    <property type="match status" value="1"/>
</dbReference>
<evidence type="ECO:0000313" key="9">
    <source>
        <dbReference type="Proteomes" id="UP000247811"/>
    </source>
</evidence>
<dbReference type="GO" id="GO:0000156">
    <property type="term" value="F:phosphorelay response regulator activity"/>
    <property type="evidence" value="ECO:0007669"/>
    <property type="project" value="TreeGrafter"/>
</dbReference>
<evidence type="ECO:0000256" key="5">
    <source>
        <dbReference type="PROSITE-ProRule" id="PRU01091"/>
    </source>
</evidence>
<evidence type="ECO:0000259" key="6">
    <source>
        <dbReference type="PROSITE" id="PS50110"/>
    </source>
</evidence>
<keyword evidence="1" id="KW-0805">Transcription regulation</keyword>